<gene>
    <name evidence="1" type="ORF">PGIGA_G00026670</name>
</gene>
<reference evidence="1 2" key="1">
    <citation type="journal article" date="2022" name="bioRxiv">
        <title>An ancient truncated duplication of the anti-Mullerian hormone receptor type 2 gene is a potential conserved master sex determinant in the Pangasiidae catfish family.</title>
        <authorList>
            <person name="Wen M."/>
            <person name="Pan Q."/>
            <person name="Jouanno E."/>
            <person name="Montfort J."/>
            <person name="Zahm M."/>
            <person name="Cabau C."/>
            <person name="Klopp C."/>
            <person name="Iampietro C."/>
            <person name="Roques C."/>
            <person name="Bouchez O."/>
            <person name="Castinel A."/>
            <person name="Donnadieu C."/>
            <person name="Parrinello H."/>
            <person name="Poncet C."/>
            <person name="Belmonte E."/>
            <person name="Gautier V."/>
            <person name="Avarre J.-C."/>
            <person name="Dugue R."/>
            <person name="Gustiano R."/>
            <person name="Ha T.T.T."/>
            <person name="Campet M."/>
            <person name="Sriphairoj K."/>
            <person name="Ribolli J."/>
            <person name="de Almeida F.L."/>
            <person name="Desvignes T."/>
            <person name="Postlethwait J.H."/>
            <person name="Bucao C.F."/>
            <person name="Robinson-Rechavi M."/>
            <person name="Bobe J."/>
            <person name="Herpin A."/>
            <person name="Guiguen Y."/>
        </authorList>
    </citation>
    <scope>NUCLEOTIDE SEQUENCE [LARGE SCALE GENOMIC DNA]</scope>
    <source>
        <strain evidence="1">YG-Dec2019</strain>
    </source>
</reference>
<comment type="caution">
    <text evidence="1">The sequence shown here is derived from an EMBL/GenBank/DDBJ whole genome shotgun (WGS) entry which is preliminary data.</text>
</comment>
<organism evidence="1 2">
    <name type="scientific">Pangasianodon gigas</name>
    <name type="common">Mekong giant catfish</name>
    <name type="synonym">Pangasius gigas</name>
    <dbReference type="NCBI Taxonomy" id="30993"/>
    <lineage>
        <taxon>Eukaryota</taxon>
        <taxon>Metazoa</taxon>
        <taxon>Chordata</taxon>
        <taxon>Craniata</taxon>
        <taxon>Vertebrata</taxon>
        <taxon>Euteleostomi</taxon>
        <taxon>Actinopterygii</taxon>
        <taxon>Neopterygii</taxon>
        <taxon>Teleostei</taxon>
        <taxon>Ostariophysi</taxon>
        <taxon>Siluriformes</taxon>
        <taxon>Pangasiidae</taxon>
        <taxon>Pangasianodon</taxon>
    </lineage>
</organism>
<dbReference type="EMBL" id="CM040464">
    <property type="protein sequence ID" value="MCI4383440.1"/>
    <property type="molecule type" value="Genomic_DNA"/>
</dbReference>
<protein>
    <submittedName>
        <fullName evidence="1">Uncharacterized protein</fullName>
    </submittedName>
</protein>
<evidence type="ECO:0000313" key="1">
    <source>
        <dbReference type="EMBL" id="MCI4383440.1"/>
    </source>
</evidence>
<proteinExistence type="predicted"/>
<evidence type="ECO:0000313" key="2">
    <source>
        <dbReference type="Proteomes" id="UP000829447"/>
    </source>
</evidence>
<dbReference type="Proteomes" id="UP000829447">
    <property type="component" value="Linkage Group LG11"/>
</dbReference>
<accession>A0ACC5WXU7</accession>
<name>A0ACC5WXU7_PANGG</name>
<sequence>MASFVEEERLRQRKFTKEETAILVQEVQHRHDQIYGTQERIPRSDDVRQAWEEVATLLNATSSTGTVRTAAQCRKRFNDVRRRAKQHAASRGHMHAAGESPSVSQSLSAAEHMAVSTLSQDSKIGLEGIEIGLSASAPQADGAQGPKSEAAEEKMAELDEPVQQRGRSQNSQQRVSDLAFLDLQQGGFNMLQRELGALRRSVNTRLCRMESRVYPLLVSIEVNLRRLADAAERCCPPFGNTESPSVRAATQSRSFGLPPRRGRRGRYINIWL</sequence>
<keyword evidence="2" id="KW-1185">Reference proteome</keyword>